<sequence>MHFIISIPLALILVAAAQDSLDNDGILRCSTETSTLAINSSSLMEKRQNEALQPISIDLYMHFVAPDDGAPKKLLRKVAKKQLDALNNAFRPSYISFTMRNVLFWNDAFHATIQNNQDRASMIARYHRGDAKTLNLIVPKFPSKSLGIGACVSFDNLFIDQSVPLSSDGCFVSPTTLPGSATAGYNQGKSAVHEAGHWLGLLHTFEGGCDGQGDHIPDTPAQEKATYTYDESQDTCRFSPGLDPIHNYMGYSYE</sequence>
<dbReference type="PANTHER" id="PTHR47466:SF1">
    <property type="entry name" value="METALLOPROTEASE MEP1 (AFU_ORTHOLOGUE AFUA_1G07730)-RELATED"/>
    <property type="match status" value="1"/>
</dbReference>
<keyword evidence="5 10" id="KW-0732">Signal</keyword>
<comment type="similarity">
    <text evidence="2">Belongs to the peptidase M43B family.</text>
</comment>
<feature type="signal peptide" evidence="10">
    <location>
        <begin position="1"/>
        <end position="17"/>
    </location>
</feature>
<feature type="chain" id="PRO_5001981126" evidence="10">
    <location>
        <begin position="18"/>
        <end position="254"/>
    </location>
</feature>
<dbReference type="GO" id="GO:0046872">
    <property type="term" value="F:metal ion binding"/>
    <property type="evidence" value="ECO:0007669"/>
    <property type="project" value="UniProtKB-KW"/>
</dbReference>
<evidence type="ECO:0000256" key="8">
    <source>
        <dbReference type="ARBA" id="ARBA00023049"/>
    </source>
</evidence>
<evidence type="ECO:0000256" key="9">
    <source>
        <dbReference type="ARBA" id="ARBA00023157"/>
    </source>
</evidence>
<keyword evidence="6" id="KW-0378">Hydrolase</keyword>
<evidence type="ECO:0000313" key="12">
    <source>
        <dbReference type="EMBL" id="EXV05218.1"/>
    </source>
</evidence>
<dbReference type="Pfam" id="PF05572">
    <property type="entry name" value="Peptidase_M43"/>
    <property type="match status" value="1"/>
</dbReference>
<dbReference type="HOGENOM" id="CLU_048726_0_0_1"/>
<evidence type="ECO:0000256" key="4">
    <source>
        <dbReference type="ARBA" id="ARBA00022723"/>
    </source>
</evidence>
<dbReference type="eggNOG" id="ENOG502QQ7Z">
    <property type="taxonomic scope" value="Eukaryota"/>
</dbReference>
<dbReference type="GO" id="GO:0008237">
    <property type="term" value="F:metallopeptidase activity"/>
    <property type="evidence" value="ECO:0007669"/>
    <property type="project" value="UniProtKB-KW"/>
</dbReference>
<keyword evidence="3" id="KW-0645">Protease</keyword>
<evidence type="ECO:0000256" key="1">
    <source>
        <dbReference type="ARBA" id="ARBA00003174"/>
    </source>
</evidence>
<dbReference type="InterPro" id="IPR008754">
    <property type="entry name" value="Peptidase_M43"/>
</dbReference>
<keyword evidence="4" id="KW-0479">Metal-binding</keyword>
<evidence type="ECO:0000256" key="7">
    <source>
        <dbReference type="ARBA" id="ARBA00022833"/>
    </source>
</evidence>
<feature type="domain" description="Peptidase M43 pregnancy-associated plasma-A" evidence="11">
    <location>
        <begin position="186"/>
        <end position="252"/>
    </location>
</feature>
<evidence type="ECO:0000256" key="5">
    <source>
        <dbReference type="ARBA" id="ARBA00022729"/>
    </source>
</evidence>
<gene>
    <name evidence="12" type="ORF">X797_002906</name>
</gene>
<dbReference type="AlphaFoldDB" id="A0A0A1V6L6"/>
<dbReference type="GO" id="GO:0006508">
    <property type="term" value="P:proteolysis"/>
    <property type="evidence" value="ECO:0007669"/>
    <property type="project" value="UniProtKB-KW"/>
</dbReference>
<proteinExistence type="inferred from homology"/>
<keyword evidence="8" id="KW-0482">Metalloprotease</keyword>
<comment type="function">
    <text evidence="1">Secreted metalloproteinase that allows assimilation of proteinaceous substrates.</text>
</comment>
<evidence type="ECO:0000256" key="6">
    <source>
        <dbReference type="ARBA" id="ARBA00022801"/>
    </source>
</evidence>
<evidence type="ECO:0000256" key="2">
    <source>
        <dbReference type="ARBA" id="ARBA00008721"/>
    </source>
</evidence>
<comment type="caution">
    <text evidence="12">The sequence shown here is derived from an EMBL/GenBank/DDBJ whole genome shotgun (WGS) entry which is preliminary data.</text>
</comment>
<organism evidence="12 13">
    <name type="scientific">Metarhizium robertsii</name>
    <dbReference type="NCBI Taxonomy" id="568076"/>
    <lineage>
        <taxon>Eukaryota</taxon>
        <taxon>Fungi</taxon>
        <taxon>Dikarya</taxon>
        <taxon>Ascomycota</taxon>
        <taxon>Pezizomycotina</taxon>
        <taxon>Sordariomycetes</taxon>
        <taxon>Hypocreomycetidae</taxon>
        <taxon>Hypocreales</taxon>
        <taxon>Clavicipitaceae</taxon>
        <taxon>Metarhizium</taxon>
    </lineage>
</organism>
<dbReference type="EMBL" id="JELW01000002">
    <property type="protein sequence ID" value="EXV05218.1"/>
    <property type="molecule type" value="Genomic_DNA"/>
</dbReference>
<dbReference type="Gene3D" id="3.40.390.10">
    <property type="entry name" value="Collagenase (Catalytic Domain)"/>
    <property type="match status" value="1"/>
</dbReference>
<accession>A0A0A1V6L6</accession>
<keyword evidence="9" id="KW-1015">Disulfide bond</keyword>
<name>A0A0A1V6L6_9HYPO</name>
<keyword evidence="7" id="KW-0862">Zinc</keyword>
<dbReference type="Proteomes" id="UP000030151">
    <property type="component" value="Unassembled WGS sequence"/>
</dbReference>
<dbReference type="PANTHER" id="PTHR47466">
    <property type="match status" value="1"/>
</dbReference>
<evidence type="ECO:0000313" key="13">
    <source>
        <dbReference type="Proteomes" id="UP000030151"/>
    </source>
</evidence>
<dbReference type="InterPro" id="IPR024079">
    <property type="entry name" value="MetalloPept_cat_dom_sf"/>
</dbReference>
<dbReference type="SUPFAM" id="SSF55486">
    <property type="entry name" value="Metalloproteases ('zincins'), catalytic domain"/>
    <property type="match status" value="1"/>
</dbReference>
<evidence type="ECO:0000256" key="3">
    <source>
        <dbReference type="ARBA" id="ARBA00022670"/>
    </source>
</evidence>
<evidence type="ECO:0000259" key="11">
    <source>
        <dbReference type="Pfam" id="PF05572"/>
    </source>
</evidence>
<reference evidence="12 13" key="1">
    <citation type="submission" date="2014-02" db="EMBL/GenBank/DDBJ databases">
        <title>The genome sequence of the entomopathogenic fungus Metarhizium robertsii ARSEF 2575.</title>
        <authorList>
            <person name="Giuliano Garisto Donzelli B."/>
            <person name="Roe B.A."/>
            <person name="Macmil S.L."/>
            <person name="Krasnoff S.B."/>
            <person name="Gibson D.M."/>
        </authorList>
    </citation>
    <scope>NUCLEOTIDE SEQUENCE [LARGE SCALE GENOMIC DNA]</scope>
    <source>
        <strain evidence="12 13">ARSEF 2575</strain>
    </source>
</reference>
<evidence type="ECO:0000256" key="10">
    <source>
        <dbReference type="SAM" id="SignalP"/>
    </source>
</evidence>
<protein>
    <submittedName>
        <fullName evidence="12">Peptidase M43 family protein</fullName>
    </submittedName>
</protein>